<dbReference type="EMBL" id="LT629973">
    <property type="protein sequence ID" value="SEH75452.1"/>
    <property type="molecule type" value="Genomic_DNA"/>
</dbReference>
<keyword evidence="1" id="KW-0732">Signal</keyword>
<evidence type="ECO:0000256" key="1">
    <source>
        <dbReference type="SAM" id="SignalP"/>
    </source>
</evidence>
<organism evidence="2 3">
    <name type="scientific">Akkermansia glycaniphila</name>
    <dbReference type="NCBI Taxonomy" id="1679444"/>
    <lineage>
        <taxon>Bacteria</taxon>
        <taxon>Pseudomonadati</taxon>
        <taxon>Verrucomicrobiota</taxon>
        <taxon>Verrucomicrobiia</taxon>
        <taxon>Verrucomicrobiales</taxon>
        <taxon>Akkermansiaceae</taxon>
        <taxon>Akkermansia</taxon>
    </lineage>
</organism>
<dbReference type="InterPro" id="IPR006597">
    <property type="entry name" value="Sel1-like"/>
</dbReference>
<dbReference type="Pfam" id="PF08238">
    <property type="entry name" value="Sel1"/>
    <property type="match status" value="2"/>
</dbReference>
<dbReference type="SUPFAM" id="SSF81901">
    <property type="entry name" value="HCP-like"/>
    <property type="match status" value="1"/>
</dbReference>
<sequence>MNKKLIPLILAAAMALPAMADPEDHVRKNPSGGYQCAGKAWEDVETIVAESAKGEPVAMYVHAVLLDEGDGGLKEDEAQAEKLFAQAAEGLQKLADAGDAAAMILLAELYDEGAGVREDDRKADKLRADARRIQPAKK</sequence>
<accession>A0A1C7PB20</accession>
<dbReference type="Proteomes" id="UP000176204">
    <property type="component" value="Chromosome I"/>
</dbReference>
<evidence type="ECO:0000313" key="3">
    <source>
        <dbReference type="Proteomes" id="UP000176204"/>
    </source>
</evidence>
<dbReference type="SMART" id="SM00671">
    <property type="entry name" value="SEL1"/>
    <property type="match status" value="2"/>
</dbReference>
<name>A0A1C7PB20_9BACT</name>
<dbReference type="InterPro" id="IPR011990">
    <property type="entry name" value="TPR-like_helical_dom_sf"/>
</dbReference>
<dbReference type="KEGG" id="agl:PYTT_0466"/>
<feature type="signal peptide" evidence="1">
    <location>
        <begin position="1"/>
        <end position="20"/>
    </location>
</feature>
<reference evidence="3" key="1">
    <citation type="submission" date="2016-09" db="EMBL/GenBank/DDBJ databases">
        <authorList>
            <person name="Koehorst J."/>
        </authorList>
    </citation>
    <scope>NUCLEOTIDE SEQUENCE [LARGE SCALE GENOMIC DNA]</scope>
</reference>
<dbReference type="AlphaFoldDB" id="A0A1C7PB20"/>
<evidence type="ECO:0000313" key="2">
    <source>
        <dbReference type="EMBL" id="SEH75452.1"/>
    </source>
</evidence>
<feature type="chain" id="PRO_5014266496" evidence="1">
    <location>
        <begin position="21"/>
        <end position="138"/>
    </location>
</feature>
<proteinExistence type="predicted"/>
<dbReference type="RefSeq" id="WP_067776347.1">
    <property type="nucleotide sequence ID" value="NZ_LIGX01000028.1"/>
</dbReference>
<dbReference type="Gene3D" id="1.25.40.10">
    <property type="entry name" value="Tetratricopeptide repeat domain"/>
    <property type="match status" value="1"/>
</dbReference>
<keyword evidence="3" id="KW-1185">Reference proteome</keyword>
<protein>
    <submittedName>
        <fullName evidence="2">Sel1 repeat</fullName>
    </submittedName>
</protein>
<gene>
    <name evidence="2" type="ORF">PYTT_0466</name>
</gene>